<accession>A0ABT3I1T4</accession>
<name>A0ABT3I1T4_9FLAO</name>
<reference evidence="1" key="1">
    <citation type="submission" date="2022-10" db="EMBL/GenBank/DDBJ databases">
        <title>Chryseobacterium babae sp. nov. isolated from the gut of the beetle Oryctes rhinoceros, and Chryseobacterium kimseyorum sp. nov., isolated from a stick insect rearing cage.</title>
        <authorList>
            <person name="Shelomi M."/>
            <person name="Han C.-J."/>
            <person name="Chen W.-M."/>
            <person name="Chen H.-K."/>
            <person name="Liaw S.-J."/>
            <person name="Muhle E."/>
            <person name="Clermont D."/>
        </authorList>
    </citation>
    <scope>NUCLEOTIDE SEQUENCE</scope>
    <source>
        <strain evidence="1">09-1422</strain>
    </source>
</reference>
<dbReference type="EMBL" id="JAPDHW010000013">
    <property type="protein sequence ID" value="MCW3170035.1"/>
    <property type="molecule type" value="Genomic_DNA"/>
</dbReference>
<protein>
    <recommendedName>
        <fullName evidence="3">Lipoprotein</fullName>
    </recommendedName>
</protein>
<comment type="caution">
    <text evidence="1">The sequence shown here is derived from an EMBL/GenBank/DDBJ whole genome shotgun (WGS) entry which is preliminary data.</text>
</comment>
<evidence type="ECO:0000313" key="2">
    <source>
        <dbReference type="Proteomes" id="UP001163731"/>
    </source>
</evidence>
<keyword evidence="2" id="KW-1185">Reference proteome</keyword>
<sequence length="213" mass="25450">MSRALSEMRKNKLKKYPFYCALMICTALFGNSCQKKDEDSLLYNLFNAKYKNDTVRTVNMPDNLSVINNLTRELTRNQMEINAYNVDKTEPEYNFLNDCVNLVTYYIERTGMRMYAVKSEKQKVSYRRRSQSNKRIRGYYQEFKICVYEFENEETAKVNYEILQKAASSGDGKCNSIFNTEFILKKNEIFEFWTMDRKSLGRMREYINFVDRQ</sequence>
<dbReference type="RefSeq" id="WP_264751201.1">
    <property type="nucleotide sequence ID" value="NZ_JAPDHW010000013.1"/>
</dbReference>
<proteinExistence type="predicted"/>
<gene>
    <name evidence="1" type="ORF">OMO38_16035</name>
</gene>
<evidence type="ECO:0000313" key="1">
    <source>
        <dbReference type="EMBL" id="MCW3170035.1"/>
    </source>
</evidence>
<dbReference type="Proteomes" id="UP001163731">
    <property type="component" value="Unassembled WGS sequence"/>
</dbReference>
<evidence type="ECO:0008006" key="3">
    <source>
        <dbReference type="Google" id="ProtNLM"/>
    </source>
</evidence>
<organism evidence="1 2">
    <name type="scientific">Chryseobacterium kimseyorum</name>
    <dbReference type="NCBI Taxonomy" id="2984028"/>
    <lineage>
        <taxon>Bacteria</taxon>
        <taxon>Pseudomonadati</taxon>
        <taxon>Bacteroidota</taxon>
        <taxon>Flavobacteriia</taxon>
        <taxon>Flavobacteriales</taxon>
        <taxon>Weeksellaceae</taxon>
        <taxon>Chryseobacterium group</taxon>
        <taxon>Chryseobacterium</taxon>
    </lineage>
</organism>